<dbReference type="AlphaFoldDB" id="A0A1I7TMV1"/>
<accession>A0A1I7TMV1</accession>
<dbReference type="PANTHER" id="PTHR31379:SF1">
    <property type="entry name" value="F-BOX C PROTEIN-RELATED"/>
    <property type="match status" value="1"/>
</dbReference>
<dbReference type="Proteomes" id="UP000095282">
    <property type="component" value="Unplaced"/>
</dbReference>
<keyword evidence="1" id="KW-1185">Reference proteome</keyword>
<name>A0A1I7TMV1_9PELO</name>
<protein>
    <submittedName>
        <fullName evidence="2">FTH domain-containing protein</fullName>
    </submittedName>
</protein>
<evidence type="ECO:0000313" key="2">
    <source>
        <dbReference type="WBParaSite" id="Csp11.Scaffold629.g10005.t1"/>
    </source>
</evidence>
<dbReference type="Pfam" id="PF12078">
    <property type="entry name" value="DUF3557"/>
    <property type="match status" value="1"/>
</dbReference>
<sequence>MNSKPIGYESSKDVISFLDPNLRLALSFRHPSNWTAEKAVPLKIDKLMMDNHKIVVDRTTYECAIYQMNHCENKPPFRVSGRNELNRKWTCDVDEYGIPDYITKAGGGLPGNSGILNERLEPIDEILFGVKDLVKIPTDEGRMDRLKSILDFQKQRHQQLLRIRWKTEIDIPEKVPKLDVPDFEARRRAQKSYSDFTLVYRLSHFRLFTEEELNLLKTEEHVQSAITLMEERIDMMEKLILPFENRKNNIRPKFEIHVTKRQGNSNSFIVLERVNYNGNLHKAMNSLREIMFSKRGQPVVVSKLNITHDCKLAGPIPMPRELKMKITELDLEENVPTELMEPIIDATSSPVEKLHIHVNDDTPQNMDLEFIKTCKVLNISKNHGTMLPVILNLVNLTVNIQLSDSVFFSNDEYVSLINHWIETKKPVGTCFTFSTDKEEEEIIESFDFIADQFEEAITEYGIISIPMENSTAITVTCEGAWERNEVKMRVVTLD</sequence>
<dbReference type="PANTHER" id="PTHR31379">
    <property type="entry name" value="F-BOX C PROTEIN-RELATED-RELATED"/>
    <property type="match status" value="1"/>
</dbReference>
<evidence type="ECO:0000313" key="1">
    <source>
        <dbReference type="Proteomes" id="UP000095282"/>
    </source>
</evidence>
<organism evidence="1 2">
    <name type="scientific">Caenorhabditis tropicalis</name>
    <dbReference type="NCBI Taxonomy" id="1561998"/>
    <lineage>
        <taxon>Eukaryota</taxon>
        <taxon>Metazoa</taxon>
        <taxon>Ecdysozoa</taxon>
        <taxon>Nematoda</taxon>
        <taxon>Chromadorea</taxon>
        <taxon>Rhabditida</taxon>
        <taxon>Rhabditina</taxon>
        <taxon>Rhabditomorpha</taxon>
        <taxon>Rhabditoidea</taxon>
        <taxon>Rhabditidae</taxon>
        <taxon>Peloderinae</taxon>
        <taxon>Caenorhabditis</taxon>
    </lineage>
</organism>
<reference evidence="2" key="1">
    <citation type="submission" date="2016-11" db="UniProtKB">
        <authorList>
            <consortium name="WormBaseParasite"/>
        </authorList>
    </citation>
    <scope>IDENTIFICATION</scope>
</reference>
<dbReference type="WBParaSite" id="Csp11.Scaffold629.g10005.t1">
    <property type="protein sequence ID" value="Csp11.Scaffold629.g10005.t1"/>
    <property type="gene ID" value="Csp11.Scaffold629.g10005"/>
</dbReference>
<proteinExistence type="predicted"/>
<dbReference type="InterPro" id="IPR021942">
    <property type="entry name" value="DUF3557"/>
</dbReference>